<evidence type="ECO:0000256" key="10">
    <source>
        <dbReference type="ARBA" id="ARBA00048970"/>
    </source>
</evidence>
<evidence type="ECO:0000256" key="1">
    <source>
        <dbReference type="ARBA" id="ARBA00022552"/>
    </source>
</evidence>
<accession>A0A4U8YQ24</accession>
<evidence type="ECO:0000259" key="14">
    <source>
        <dbReference type="Pfam" id="PF01728"/>
    </source>
</evidence>
<evidence type="ECO:0000256" key="3">
    <source>
        <dbReference type="ARBA" id="ARBA00022679"/>
    </source>
</evidence>
<dbReference type="EMBL" id="CAADHO010000001">
    <property type="protein sequence ID" value="VFQ43343.1"/>
    <property type="molecule type" value="Genomic_DNA"/>
</dbReference>
<feature type="binding site" evidence="11">
    <location>
        <position position="83"/>
    </location>
    <ligand>
        <name>S-adenosyl-L-methionine</name>
        <dbReference type="ChEBI" id="CHEBI:59789"/>
    </ligand>
</feature>
<keyword evidence="2 11" id="KW-0489">Methyltransferase</keyword>
<evidence type="ECO:0000256" key="13">
    <source>
        <dbReference type="SAM" id="MobiDB-lite"/>
    </source>
</evidence>
<dbReference type="GO" id="GO:0008650">
    <property type="term" value="F:rRNA (uridine-2'-O-)-methyltransferase activity"/>
    <property type="evidence" value="ECO:0007669"/>
    <property type="project" value="UniProtKB-UniRule"/>
</dbReference>
<feature type="binding site" evidence="11">
    <location>
        <position position="65"/>
    </location>
    <ligand>
        <name>S-adenosyl-L-methionine</name>
        <dbReference type="ChEBI" id="CHEBI:59789"/>
    </ligand>
</feature>
<evidence type="ECO:0000256" key="6">
    <source>
        <dbReference type="ARBA" id="ARBA00038861"/>
    </source>
</evidence>
<feature type="region of interest" description="Disordered" evidence="13">
    <location>
        <begin position="1"/>
        <end position="23"/>
    </location>
</feature>
<organism evidence="15 16">
    <name type="scientific">Desulfoluna butyratoxydans</name>
    <dbReference type="NCBI Taxonomy" id="231438"/>
    <lineage>
        <taxon>Bacteria</taxon>
        <taxon>Pseudomonadati</taxon>
        <taxon>Thermodesulfobacteriota</taxon>
        <taxon>Desulfobacteria</taxon>
        <taxon>Desulfobacterales</taxon>
        <taxon>Desulfolunaceae</taxon>
        <taxon>Desulfoluna</taxon>
    </lineage>
</organism>
<dbReference type="Proteomes" id="UP000507962">
    <property type="component" value="Unassembled WGS sequence"/>
</dbReference>
<evidence type="ECO:0000256" key="4">
    <source>
        <dbReference type="ARBA" id="ARBA00022691"/>
    </source>
</evidence>
<name>A0A4U8YQ24_9BACT</name>
<feature type="domain" description="Ribosomal RNA methyltransferase FtsJ" evidence="14">
    <location>
        <begin position="31"/>
        <end position="205"/>
    </location>
</feature>
<dbReference type="AlphaFoldDB" id="A0A4U8YQ24"/>
<dbReference type="EC" id="2.1.1.166" evidence="6 11"/>
<dbReference type="RefSeq" id="WP_180137505.1">
    <property type="nucleotide sequence ID" value="NZ_CAADHO010000001.1"/>
</dbReference>
<feature type="compositionally biased region" description="Basic residues" evidence="13">
    <location>
        <begin position="1"/>
        <end position="15"/>
    </location>
</feature>
<dbReference type="Gene3D" id="3.40.50.150">
    <property type="entry name" value="Vaccinia Virus protein VP39"/>
    <property type="match status" value="1"/>
</dbReference>
<dbReference type="InterPro" id="IPR015507">
    <property type="entry name" value="rRNA-MeTfrase_E"/>
</dbReference>
<evidence type="ECO:0000256" key="5">
    <source>
        <dbReference type="ARBA" id="ARBA00037569"/>
    </source>
</evidence>
<evidence type="ECO:0000313" key="15">
    <source>
        <dbReference type="EMBL" id="VFQ43343.1"/>
    </source>
</evidence>
<evidence type="ECO:0000313" key="16">
    <source>
        <dbReference type="Proteomes" id="UP000507962"/>
    </source>
</evidence>
<evidence type="ECO:0000256" key="2">
    <source>
        <dbReference type="ARBA" id="ARBA00022603"/>
    </source>
</evidence>
<dbReference type="InterPro" id="IPR002877">
    <property type="entry name" value="RNA_MeTrfase_FtsJ_dom"/>
</dbReference>
<dbReference type="InterPro" id="IPR029063">
    <property type="entry name" value="SAM-dependent_MTases_sf"/>
</dbReference>
<dbReference type="InterPro" id="IPR050082">
    <property type="entry name" value="RNA_methyltr_RlmE"/>
</dbReference>
<keyword evidence="11" id="KW-0963">Cytoplasm</keyword>
<reference evidence="15 16" key="1">
    <citation type="submission" date="2019-03" db="EMBL/GenBank/DDBJ databases">
        <authorList>
            <person name="Nijsse B."/>
        </authorList>
    </citation>
    <scope>NUCLEOTIDE SEQUENCE [LARGE SCALE GENOMIC DNA]</scope>
    <source>
        <strain evidence="15">Desulfoluna butyratoxydans MSL71</strain>
    </source>
</reference>
<evidence type="ECO:0000256" key="12">
    <source>
        <dbReference type="PIRSR" id="PIRSR005461-1"/>
    </source>
</evidence>
<feature type="binding site" evidence="11">
    <location>
        <position position="63"/>
    </location>
    <ligand>
        <name>S-adenosyl-L-methionine</name>
        <dbReference type="ChEBI" id="CHEBI:59789"/>
    </ligand>
</feature>
<dbReference type="HAMAP" id="MF_01547">
    <property type="entry name" value="RNA_methyltr_E"/>
    <property type="match status" value="1"/>
</dbReference>
<sequence length="208" mass="22906">MAVKKAKISRPPKKKGQWEDHYTRKARDEKYPARSVYKLQEIQRKFTLIKKGAKVLDLGCSPGSWLLYAAELTGGSGHVTGIDLKPVTVKLPSHAEALVGDILALTPELEEAFSSGFSAVISDMAPATTGMKDVDAARSLELCEMALTVALERLTPGGHFVCKIFQGGDFDAYVTHVKGHFRQVKIFKPESCRKQSKEIYVIGIGRKE</sequence>
<keyword evidence="4 11" id="KW-0949">S-adenosyl-L-methionine</keyword>
<evidence type="ECO:0000256" key="11">
    <source>
        <dbReference type="HAMAP-Rule" id="MF_01547"/>
    </source>
</evidence>
<dbReference type="SUPFAM" id="SSF53335">
    <property type="entry name" value="S-adenosyl-L-methionine-dependent methyltransferases"/>
    <property type="match status" value="1"/>
</dbReference>
<dbReference type="PANTHER" id="PTHR10920">
    <property type="entry name" value="RIBOSOMAL RNA METHYLTRANSFERASE"/>
    <property type="match status" value="1"/>
</dbReference>
<evidence type="ECO:0000256" key="8">
    <source>
        <dbReference type="ARBA" id="ARBA00041995"/>
    </source>
</evidence>
<comment type="catalytic activity">
    <reaction evidence="10 11">
        <text>uridine(2552) in 23S rRNA + S-adenosyl-L-methionine = 2'-O-methyluridine(2552) in 23S rRNA + S-adenosyl-L-homocysteine + H(+)</text>
        <dbReference type="Rhea" id="RHEA:42720"/>
        <dbReference type="Rhea" id="RHEA-COMP:10202"/>
        <dbReference type="Rhea" id="RHEA-COMP:10203"/>
        <dbReference type="ChEBI" id="CHEBI:15378"/>
        <dbReference type="ChEBI" id="CHEBI:57856"/>
        <dbReference type="ChEBI" id="CHEBI:59789"/>
        <dbReference type="ChEBI" id="CHEBI:65315"/>
        <dbReference type="ChEBI" id="CHEBI:74478"/>
        <dbReference type="EC" id="2.1.1.166"/>
    </reaction>
</comment>
<evidence type="ECO:0000256" key="7">
    <source>
        <dbReference type="ARBA" id="ARBA00041129"/>
    </source>
</evidence>
<keyword evidence="16" id="KW-1185">Reference proteome</keyword>
<protein>
    <recommendedName>
        <fullName evidence="7 11">Ribosomal RNA large subunit methyltransferase E</fullName>
        <ecNumber evidence="6 11">2.1.1.166</ecNumber>
    </recommendedName>
    <alternativeName>
        <fullName evidence="9 11">23S rRNA Um2552 methyltransferase</fullName>
    </alternativeName>
    <alternativeName>
        <fullName evidence="8 11">rRNA (uridine-2'-O-)-methyltransferase</fullName>
    </alternativeName>
</protein>
<comment type="function">
    <text evidence="5 11">Specifically methylates the uridine in position 2552 of 23S rRNA at the 2'-O position of the ribose in the fully assembled 50S ribosomal subunit.</text>
</comment>
<keyword evidence="3 11" id="KW-0808">Transferase</keyword>
<comment type="similarity">
    <text evidence="11">Belongs to the class I-like SAM-binding methyltransferase superfamily. RNA methyltransferase RlmE family.</text>
</comment>
<feature type="binding site" evidence="11">
    <location>
        <position position="101"/>
    </location>
    <ligand>
        <name>S-adenosyl-L-methionine</name>
        <dbReference type="ChEBI" id="CHEBI:59789"/>
    </ligand>
</feature>
<dbReference type="GO" id="GO:0005737">
    <property type="term" value="C:cytoplasm"/>
    <property type="evidence" value="ECO:0007669"/>
    <property type="project" value="UniProtKB-SubCell"/>
</dbReference>
<keyword evidence="1 11" id="KW-0698">rRNA processing</keyword>
<feature type="binding site" evidence="11">
    <location>
        <position position="123"/>
    </location>
    <ligand>
        <name>S-adenosyl-L-methionine</name>
        <dbReference type="ChEBI" id="CHEBI:59789"/>
    </ligand>
</feature>
<gene>
    <name evidence="11" type="primary">rlmE</name>
    <name evidence="11" type="synonym">ftsJ</name>
    <name evidence="11" type="synonym">rrmJ</name>
    <name evidence="15" type="ORF">MSL71_9710</name>
</gene>
<proteinExistence type="inferred from homology"/>
<feature type="active site" description="Proton acceptor" evidence="11 12">
    <location>
        <position position="163"/>
    </location>
</feature>
<dbReference type="CDD" id="cd02440">
    <property type="entry name" value="AdoMet_MTases"/>
    <property type="match status" value="1"/>
</dbReference>
<dbReference type="Pfam" id="PF01728">
    <property type="entry name" value="FtsJ"/>
    <property type="match status" value="1"/>
</dbReference>
<dbReference type="PANTHER" id="PTHR10920:SF18">
    <property type="entry name" value="RRNA METHYLTRANSFERASE 2, MITOCHONDRIAL"/>
    <property type="match status" value="1"/>
</dbReference>
<dbReference type="PIRSF" id="PIRSF005461">
    <property type="entry name" value="23S_rRNA_mtase"/>
    <property type="match status" value="1"/>
</dbReference>
<evidence type="ECO:0000256" key="9">
    <source>
        <dbReference type="ARBA" id="ARBA00042745"/>
    </source>
</evidence>
<comment type="subcellular location">
    <subcellularLocation>
        <location evidence="11">Cytoplasm</location>
    </subcellularLocation>
</comment>